<organism evidence="2 3">
    <name type="scientific">Mycobacterium branderi</name>
    <dbReference type="NCBI Taxonomy" id="43348"/>
    <lineage>
        <taxon>Bacteria</taxon>
        <taxon>Bacillati</taxon>
        <taxon>Actinomycetota</taxon>
        <taxon>Actinomycetes</taxon>
        <taxon>Mycobacteriales</taxon>
        <taxon>Mycobacteriaceae</taxon>
        <taxon>Mycobacterium</taxon>
    </lineage>
</organism>
<geneLocation type="plasmid" evidence="2 3">
    <name>pJCM12687</name>
</geneLocation>
<dbReference type="Proteomes" id="UP000467379">
    <property type="component" value="Plasmid pJCM12687"/>
</dbReference>
<accession>A0ABN6BB98</accession>
<name>A0ABN6BB98_9MYCO</name>
<evidence type="ECO:0000313" key="2">
    <source>
        <dbReference type="EMBL" id="BBZ15039.1"/>
    </source>
</evidence>
<feature type="compositionally biased region" description="Pro residues" evidence="1">
    <location>
        <begin position="358"/>
        <end position="369"/>
    </location>
</feature>
<keyword evidence="2" id="KW-0614">Plasmid</keyword>
<feature type="compositionally biased region" description="Low complexity" evidence="1">
    <location>
        <begin position="388"/>
        <end position="405"/>
    </location>
</feature>
<dbReference type="EMBL" id="AP022607">
    <property type="protein sequence ID" value="BBZ15039.1"/>
    <property type="molecule type" value="Genomic_DNA"/>
</dbReference>
<feature type="region of interest" description="Disordered" evidence="1">
    <location>
        <begin position="168"/>
        <end position="464"/>
    </location>
</feature>
<evidence type="ECO:0008006" key="4">
    <source>
        <dbReference type="Google" id="ProtNLM"/>
    </source>
</evidence>
<feature type="compositionally biased region" description="Polar residues" evidence="1">
    <location>
        <begin position="219"/>
        <end position="236"/>
    </location>
</feature>
<evidence type="ECO:0000256" key="1">
    <source>
        <dbReference type="SAM" id="MobiDB-lite"/>
    </source>
</evidence>
<sequence length="790" mass="79180">MQHKANELEDDAATIRRSAEGLYTDGSGEMIDGMHGACIRQSHTVMDMHDSYASMAKSVNETARVIYSTRSALDAIDEKANEEIKRLKEANKGRGLSAAGMSMLLNAIAEIVAQARAEAQAKAATAAGEIAKCSAQIGGGAGNGQGAANNGAGSDDPPVDPELQAMVNAQAGPGGGRGIGNMPRGRLGEIPQTPPDGPLPASPGSSRGGQEPSVYGQDPMSNRGGQEPSVNGTNPSEVPGGRESNVRPGSTRGGQEPGIPSVPQMPQLPTPGGAGGGGGGGSPMGGLGGLGKLSGGMPGGLGSGATPPLNAGGLPNASGLTPPATPGMPSATPADFSRGFDAGLGAAGGAGPSAASALPPPVSSAPPPVASTAGAAGAPPPVTPAAGPPTAAAPPAAAPVSTPTPTGGGGMGGAMIPPAVGGGGPLPPLGSDVPARQVVSPAAGPPPPAAGPPPSAPATPAAAPAAPLPPGVVASGVGATAAGAGVGLRSNAPDPLLEEASSLVYELMHASRVYGCIDWCVGVFKTPSGTQKVIVSNEGVGYIPPGVFVPRSAQMLFSDAGLPSSFRARWFAWVNPAQTMLAYAELCAESNPNIELYALAVSTDHGGSAIPAREAGIRHYEDCSLAVSPIDADSSPPSLDESRMHRLETLDRAEYVRLTSVSRPDRSMVWPLTESVVRSVLVRASGLLGLSVPPVIRQVATALSESQPITDEQWDELEVAGRDATFDSASQRPGRVNNDMASPYARAYYSLARAAELLLMWRGSEPEYAEIAYVARQISVEAQLWPSGAE</sequence>
<keyword evidence="3" id="KW-1185">Reference proteome</keyword>
<feature type="compositionally biased region" description="Gly residues" evidence="1">
    <location>
        <begin position="272"/>
        <end position="303"/>
    </location>
</feature>
<evidence type="ECO:0000313" key="3">
    <source>
        <dbReference type="Proteomes" id="UP000467379"/>
    </source>
</evidence>
<reference evidence="2 3" key="1">
    <citation type="journal article" date="2019" name="Emerg. Microbes Infect.">
        <title>Comprehensive subspecies identification of 175 nontuberculous mycobacteria species based on 7547 genomic profiles.</title>
        <authorList>
            <person name="Matsumoto Y."/>
            <person name="Kinjo T."/>
            <person name="Motooka D."/>
            <person name="Nabeya D."/>
            <person name="Jung N."/>
            <person name="Uechi K."/>
            <person name="Horii T."/>
            <person name="Iida T."/>
            <person name="Fujita J."/>
            <person name="Nakamura S."/>
        </authorList>
    </citation>
    <scope>NUCLEOTIDE SEQUENCE [LARGE SCALE GENOMIC DNA]</scope>
    <source>
        <strain evidence="2 3">JCM 12687</strain>
        <plasmid evidence="2">pJCM12687</plasmid>
    </source>
</reference>
<feature type="compositionally biased region" description="Pro residues" evidence="1">
    <location>
        <begin position="192"/>
        <end position="201"/>
    </location>
</feature>
<proteinExistence type="predicted"/>
<feature type="compositionally biased region" description="Pro residues" evidence="1">
    <location>
        <begin position="443"/>
        <end position="457"/>
    </location>
</feature>
<protein>
    <recommendedName>
        <fullName evidence="4">Methyl-accepting chemotaxis protein</fullName>
    </recommendedName>
</protein>
<feature type="compositionally biased region" description="Pro residues" evidence="1">
    <location>
        <begin position="378"/>
        <end position="387"/>
    </location>
</feature>
<gene>
    <name evidence="2" type="ORF">MBRA_52340</name>
</gene>